<gene>
    <name evidence="2" type="ORF">K435DRAFT_338195</name>
</gene>
<feature type="transmembrane region" description="Helical" evidence="1">
    <location>
        <begin position="101"/>
        <end position="122"/>
    </location>
</feature>
<dbReference type="Proteomes" id="UP000297245">
    <property type="component" value="Unassembled WGS sequence"/>
</dbReference>
<dbReference type="EMBL" id="ML179075">
    <property type="protein sequence ID" value="THV02599.1"/>
    <property type="molecule type" value="Genomic_DNA"/>
</dbReference>
<keyword evidence="3" id="KW-1185">Reference proteome</keyword>
<reference evidence="2 3" key="1">
    <citation type="journal article" date="2019" name="Nat. Ecol. Evol.">
        <title>Megaphylogeny resolves global patterns of mushroom evolution.</title>
        <authorList>
            <person name="Varga T."/>
            <person name="Krizsan K."/>
            <person name="Foldi C."/>
            <person name="Dima B."/>
            <person name="Sanchez-Garcia M."/>
            <person name="Sanchez-Ramirez S."/>
            <person name="Szollosi G.J."/>
            <person name="Szarkandi J.G."/>
            <person name="Papp V."/>
            <person name="Albert L."/>
            <person name="Andreopoulos W."/>
            <person name="Angelini C."/>
            <person name="Antonin V."/>
            <person name="Barry K.W."/>
            <person name="Bougher N.L."/>
            <person name="Buchanan P."/>
            <person name="Buyck B."/>
            <person name="Bense V."/>
            <person name="Catcheside P."/>
            <person name="Chovatia M."/>
            <person name="Cooper J."/>
            <person name="Damon W."/>
            <person name="Desjardin D."/>
            <person name="Finy P."/>
            <person name="Geml J."/>
            <person name="Haridas S."/>
            <person name="Hughes K."/>
            <person name="Justo A."/>
            <person name="Karasinski D."/>
            <person name="Kautmanova I."/>
            <person name="Kiss B."/>
            <person name="Kocsube S."/>
            <person name="Kotiranta H."/>
            <person name="LaButti K.M."/>
            <person name="Lechner B.E."/>
            <person name="Liimatainen K."/>
            <person name="Lipzen A."/>
            <person name="Lukacs Z."/>
            <person name="Mihaltcheva S."/>
            <person name="Morgado L.N."/>
            <person name="Niskanen T."/>
            <person name="Noordeloos M.E."/>
            <person name="Ohm R.A."/>
            <person name="Ortiz-Santana B."/>
            <person name="Ovrebo C."/>
            <person name="Racz N."/>
            <person name="Riley R."/>
            <person name="Savchenko A."/>
            <person name="Shiryaev A."/>
            <person name="Soop K."/>
            <person name="Spirin V."/>
            <person name="Szebenyi C."/>
            <person name="Tomsovsky M."/>
            <person name="Tulloss R.E."/>
            <person name="Uehling J."/>
            <person name="Grigoriev I.V."/>
            <person name="Vagvolgyi C."/>
            <person name="Papp T."/>
            <person name="Martin F.M."/>
            <person name="Miettinen O."/>
            <person name="Hibbett D.S."/>
            <person name="Nagy L.G."/>
        </authorList>
    </citation>
    <scope>NUCLEOTIDE SEQUENCE [LARGE SCALE GENOMIC DNA]</scope>
    <source>
        <strain evidence="2 3">CBS 962.96</strain>
    </source>
</reference>
<protein>
    <submittedName>
        <fullName evidence="2">Uncharacterized protein</fullName>
    </submittedName>
</protein>
<evidence type="ECO:0000313" key="3">
    <source>
        <dbReference type="Proteomes" id="UP000297245"/>
    </source>
</evidence>
<proteinExistence type="predicted"/>
<name>A0A4S8MJK1_DENBC</name>
<feature type="transmembrane region" description="Helical" evidence="1">
    <location>
        <begin position="73"/>
        <end position="95"/>
    </location>
</feature>
<sequence>MASFILQVITPPRVALTKVGQTLQSVTLATWAITCALTMLTTFLIILRIWMIERKSRAYIMPYSDRDNTLSRAIRIIMESGLLYAADMLVLLIVYSVGSNGAYPMTDTVPQVIGISFNLIIIRASKRHVNRNAETGTDATSVALTIPSRSEQRNSMMIITSNMVQNEVVLAKNWDRRRSDRDIELSPIKSR</sequence>
<dbReference type="AlphaFoldDB" id="A0A4S8MJK1"/>
<organism evidence="2 3">
    <name type="scientific">Dendrothele bispora (strain CBS 962.96)</name>
    <dbReference type="NCBI Taxonomy" id="1314807"/>
    <lineage>
        <taxon>Eukaryota</taxon>
        <taxon>Fungi</taxon>
        <taxon>Dikarya</taxon>
        <taxon>Basidiomycota</taxon>
        <taxon>Agaricomycotina</taxon>
        <taxon>Agaricomycetes</taxon>
        <taxon>Agaricomycetidae</taxon>
        <taxon>Agaricales</taxon>
        <taxon>Agaricales incertae sedis</taxon>
        <taxon>Dendrothele</taxon>
    </lineage>
</organism>
<keyword evidence="1" id="KW-0472">Membrane</keyword>
<keyword evidence="1" id="KW-0812">Transmembrane</keyword>
<evidence type="ECO:0000313" key="2">
    <source>
        <dbReference type="EMBL" id="THV02599.1"/>
    </source>
</evidence>
<keyword evidence="1" id="KW-1133">Transmembrane helix</keyword>
<evidence type="ECO:0000256" key="1">
    <source>
        <dbReference type="SAM" id="Phobius"/>
    </source>
</evidence>
<feature type="transmembrane region" description="Helical" evidence="1">
    <location>
        <begin position="28"/>
        <end position="52"/>
    </location>
</feature>
<dbReference type="OrthoDB" id="3346544at2759"/>
<accession>A0A4S8MJK1</accession>